<keyword evidence="2" id="KW-0964">Secreted</keyword>
<dbReference type="AlphaFoldDB" id="A0A7N4PP44"/>
<dbReference type="InterPro" id="IPR001304">
    <property type="entry name" value="C-type_lectin-like"/>
</dbReference>
<evidence type="ECO:0000256" key="2">
    <source>
        <dbReference type="ARBA" id="ARBA00022525"/>
    </source>
</evidence>
<dbReference type="InterPro" id="IPR050111">
    <property type="entry name" value="C-type_lectin/snaclec_domain"/>
</dbReference>
<dbReference type="SUPFAM" id="SSF56436">
    <property type="entry name" value="C-type lectin-like"/>
    <property type="match status" value="1"/>
</dbReference>
<feature type="domain" description="C-type lectin" evidence="6">
    <location>
        <begin position="150"/>
        <end position="270"/>
    </location>
</feature>
<keyword evidence="4" id="KW-1015">Disulfide bond</keyword>
<dbReference type="PROSITE" id="PS50041">
    <property type="entry name" value="C_TYPE_LECTIN_2"/>
    <property type="match status" value="1"/>
</dbReference>
<dbReference type="PANTHER" id="PTHR22803">
    <property type="entry name" value="MANNOSE, PHOSPHOLIPASE, LECTIN RECEPTOR RELATED"/>
    <property type="match status" value="1"/>
</dbReference>
<dbReference type="GO" id="GO:0005576">
    <property type="term" value="C:extracellular region"/>
    <property type="evidence" value="ECO:0007669"/>
    <property type="project" value="UniProtKB-SubCell"/>
</dbReference>
<feature type="compositionally biased region" description="Low complexity" evidence="5">
    <location>
        <begin position="48"/>
        <end position="62"/>
    </location>
</feature>
<protein>
    <recommendedName>
        <fullName evidence="6">C-type lectin domain-containing protein</fullName>
    </recommendedName>
</protein>
<evidence type="ECO:0000313" key="7">
    <source>
        <dbReference type="Ensembl" id="ENSSHAP00000041425.1"/>
    </source>
</evidence>
<name>A0A7N4PP44_SARHA</name>
<feature type="region of interest" description="Disordered" evidence="5">
    <location>
        <begin position="119"/>
        <end position="138"/>
    </location>
</feature>
<comment type="subcellular location">
    <subcellularLocation>
        <location evidence="1">Secreted</location>
    </subcellularLocation>
</comment>
<evidence type="ECO:0000313" key="8">
    <source>
        <dbReference type="Proteomes" id="UP000007648"/>
    </source>
</evidence>
<dbReference type="FunFam" id="3.10.100.10:FF:000015">
    <property type="entry name" value="C-type lectin Cal"/>
    <property type="match status" value="1"/>
</dbReference>
<keyword evidence="8" id="KW-1185">Reference proteome</keyword>
<reference evidence="7 8" key="1">
    <citation type="journal article" date="2011" name="Proc. Natl. Acad. Sci. U.S.A.">
        <title>Genetic diversity and population structure of the endangered marsupial Sarcophilus harrisii (Tasmanian devil).</title>
        <authorList>
            <person name="Miller W."/>
            <person name="Hayes V.M."/>
            <person name="Ratan A."/>
            <person name="Petersen D.C."/>
            <person name="Wittekindt N.E."/>
            <person name="Miller J."/>
            <person name="Walenz B."/>
            <person name="Knight J."/>
            <person name="Qi J."/>
            <person name="Zhao F."/>
            <person name="Wang Q."/>
            <person name="Bedoya-Reina O.C."/>
            <person name="Katiyar N."/>
            <person name="Tomsho L.P."/>
            <person name="Kasson L.M."/>
            <person name="Hardie R.A."/>
            <person name="Woodbridge P."/>
            <person name="Tindall E.A."/>
            <person name="Bertelsen M.F."/>
            <person name="Dixon D."/>
            <person name="Pyecroft S."/>
            <person name="Helgen K.M."/>
            <person name="Lesk A.M."/>
            <person name="Pringle T.H."/>
            <person name="Patterson N."/>
            <person name="Zhang Y."/>
            <person name="Kreiss A."/>
            <person name="Woods G.M."/>
            <person name="Jones M.E."/>
            <person name="Schuster S.C."/>
        </authorList>
    </citation>
    <scope>NUCLEOTIDE SEQUENCE [LARGE SCALE GENOMIC DNA]</scope>
</reference>
<keyword evidence="3" id="KW-0430">Lectin</keyword>
<feature type="region of interest" description="Disordered" evidence="5">
    <location>
        <begin position="81"/>
        <end position="103"/>
    </location>
</feature>
<reference evidence="7" key="2">
    <citation type="submission" date="2025-08" db="UniProtKB">
        <authorList>
            <consortium name="Ensembl"/>
        </authorList>
    </citation>
    <scope>IDENTIFICATION</scope>
</reference>
<dbReference type="GeneTree" id="ENSGT00940000154447"/>
<evidence type="ECO:0000256" key="1">
    <source>
        <dbReference type="ARBA" id="ARBA00004613"/>
    </source>
</evidence>
<reference evidence="7" key="3">
    <citation type="submission" date="2025-09" db="UniProtKB">
        <authorList>
            <consortium name="Ensembl"/>
        </authorList>
    </citation>
    <scope>IDENTIFICATION</scope>
</reference>
<feature type="region of interest" description="Disordered" evidence="5">
    <location>
        <begin position="1"/>
        <end position="62"/>
    </location>
</feature>
<evidence type="ECO:0000259" key="6">
    <source>
        <dbReference type="PROSITE" id="PS50041"/>
    </source>
</evidence>
<dbReference type="FunCoup" id="A0A7N4PP44">
    <property type="interactions" value="29"/>
</dbReference>
<proteinExistence type="predicted"/>
<dbReference type="CDD" id="cd03594">
    <property type="entry name" value="CLECT_REG-1_like"/>
    <property type="match status" value="1"/>
</dbReference>
<accession>A0A7N4PP44</accession>
<dbReference type="PRINTS" id="PR01504">
    <property type="entry name" value="PNCREATITSAP"/>
</dbReference>
<dbReference type="SMART" id="SM00034">
    <property type="entry name" value="CLECT"/>
    <property type="match status" value="1"/>
</dbReference>
<dbReference type="Gene3D" id="3.10.100.10">
    <property type="entry name" value="Mannose-Binding Protein A, subunit A"/>
    <property type="match status" value="1"/>
</dbReference>
<dbReference type="InParanoid" id="A0A7N4PP44"/>
<dbReference type="Pfam" id="PF00059">
    <property type="entry name" value="Lectin_C"/>
    <property type="match status" value="1"/>
</dbReference>
<evidence type="ECO:0000256" key="5">
    <source>
        <dbReference type="SAM" id="MobiDB-lite"/>
    </source>
</evidence>
<sequence length="273" mass="28950">TQLSPALVQPQNPRKGEVEGPPASAQGSQKGLRAPPELPSGLGGRGSGALSVSSDSKGCCPSLSQSCSSPACSSQVWSKVRTSPGPGTVLVGKEGAGAKGCGKEETCRQQGPLGLQAEAEVPPCLPSPGLEDPSDAPLARSSCPEGFSSFGSHCYGLIRYEETWSVAELLCQDYPSGHLVSLLSEAETRFVATMIAENGGSQKPIWIGLHDPQENRRWRWSSGGLFLFQSWDKGAPSQTNPNYCVILTQDSGFQAWKDELCKVRLPYICKIKA</sequence>
<dbReference type="InterPro" id="IPR016186">
    <property type="entry name" value="C-type_lectin-like/link_sf"/>
</dbReference>
<dbReference type="GO" id="GO:0030246">
    <property type="term" value="F:carbohydrate binding"/>
    <property type="evidence" value="ECO:0007669"/>
    <property type="project" value="UniProtKB-KW"/>
</dbReference>
<evidence type="ECO:0000256" key="3">
    <source>
        <dbReference type="ARBA" id="ARBA00022734"/>
    </source>
</evidence>
<organism evidence="7 8">
    <name type="scientific">Sarcophilus harrisii</name>
    <name type="common">Tasmanian devil</name>
    <name type="synonym">Sarcophilus laniarius</name>
    <dbReference type="NCBI Taxonomy" id="9305"/>
    <lineage>
        <taxon>Eukaryota</taxon>
        <taxon>Metazoa</taxon>
        <taxon>Chordata</taxon>
        <taxon>Craniata</taxon>
        <taxon>Vertebrata</taxon>
        <taxon>Euteleostomi</taxon>
        <taxon>Mammalia</taxon>
        <taxon>Metatheria</taxon>
        <taxon>Dasyuromorphia</taxon>
        <taxon>Dasyuridae</taxon>
        <taxon>Sarcophilus</taxon>
    </lineage>
</organism>
<dbReference type="Ensembl" id="ENSSHAT00000052327.1">
    <property type="protein sequence ID" value="ENSSHAP00000041425.1"/>
    <property type="gene ID" value="ENSSHAG00000028239.1"/>
</dbReference>
<dbReference type="InterPro" id="IPR016187">
    <property type="entry name" value="CTDL_fold"/>
</dbReference>
<dbReference type="Proteomes" id="UP000007648">
    <property type="component" value="Unassembled WGS sequence"/>
</dbReference>
<evidence type="ECO:0000256" key="4">
    <source>
        <dbReference type="ARBA" id="ARBA00023157"/>
    </source>
</evidence>
<feature type="compositionally biased region" description="Polar residues" evidence="5">
    <location>
        <begin position="1"/>
        <end position="12"/>
    </location>
</feature>